<dbReference type="PANTHER" id="PTHR23239">
    <property type="entry name" value="INTERMEDIATE FILAMENT"/>
    <property type="match status" value="1"/>
</dbReference>
<name>A0AA40I1F1_CNENI</name>
<evidence type="ECO:0000256" key="2">
    <source>
        <dbReference type="ARBA" id="ARBA00022744"/>
    </source>
</evidence>
<dbReference type="AlphaFoldDB" id="A0AA40I1F1"/>
<keyword evidence="9" id="KW-1185">Reference proteome</keyword>
<dbReference type="PANTHER" id="PTHR23239:SF349">
    <property type="entry name" value="KERATIN, TYPE I CYTOSKELETAL 18"/>
    <property type="match status" value="1"/>
</dbReference>
<dbReference type="GO" id="GO:0005198">
    <property type="term" value="F:structural molecule activity"/>
    <property type="evidence" value="ECO:0007669"/>
    <property type="project" value="InterPro"/>
</dbReference>
<feature type="coiled-coil region" evidence="5">
    <location>
        <begin position="286"/>
        <end position="313"/>
    </location>
</feature>
<dbReference type="PRINTS" id="PR01248">
    <property type="entry name" value="TYPE1KERATIN"/>
</dbReference>
<organism evidence="8 9">
    <name type="scientific">Cnephaeus nilssonii</name>
    <name type="common">Northern bat</name>
    <name type="synonym">Eptesicus nilssonii</name>
    <dbReference type="NCBI Taxonomy" id="3371016"/>
    <lineage>
        <taxon>Eukaryota</taxon>
        <taxon>Metazoa</taxon>
        <taxon>Chordata</taxon>
        <taxon>Craniata</taxon>
        <taxon>Vertebrata</taxon>
        <taxon>Euteleostomi</taxon>
        <taxon>Mammalia</taxon>
        <taxon>Eutheria</taxon>
        <taxon>Laurasiatheria</taxon>
        <taxon>Chiroptera</taxon>
        <taxon>Yangochiroptera</taxon>
        <taxon>Vespertilionidae</taxon>
        <taxon>Cnephaeus</taxon>
    </lineage>
</organism>
<keyword evidence="4 5" id="KW-0175">Coiled coil</keyword>
<gene>
    <name evidence="8" type="ORF">QTO34_017214</name>
</gene>
<dbReference type="PROSITE" id="PS51842">
    <property type="entry name" value="IF_ROD_2"/>
    <property type="match status" value="1"/>
</dbReference>
<dbReference type="InterPro" id="IPR039008">
    <property type="entry name" value="IF_rod_dom"/>
</dbReference>
<keyword evidence="3" id="KW-0403">Intermediate filament</keyword>
<evidence type="ECO:0000313" key="8">
    <source>
        <dbReference type="EMBL" id="KAK1340820.1"/>
    </source>
</evidence>
<reference evidence="8" key="1">
    <citation type="submission" date="2023-06" db="EMBL/GenBank/DDBJ databases">
        <title>Reference genome for the Northern bat (Eptesicus nilssonii), a most northern bat species.</title>
        <authorList>
            <person name="Laine V.N."/>
            <person name="Pulliainen A.T."/>
            <person name="Lilley T.M."/>
        </authorList>
    </citation>
    <scope>NUCLEOTIDE SEQUENCE</scope>
    <source>
        <strain evidence="8">BLF_Eptnil</strain>
        <tissue evidence="8">Kidney</tissue>
    </source>
</reference>
<evidence type="ECO:0000256" key="1">
    <source>
        <dbReference type="ARBA" id="ARBA00022553"/>
    </source>
</evidence>
<evidence type="ECO:0000313" key="9">
    <source>
        <dbReference type="Proteomes" id="UP001177744"/>
    </source>
</evidence>
<dbReference type="SMART" id="SM01391">
    <property type="entry name" value="Filament"/>
    <property type="match status" value="1"/>
</dbReference>
<feature type="domain" description="IF rod" evidence="7">
    <location>
        <begin position="177"/>
        <end position="342"/>
    </location>
</feature>
<evidence type="ECO:0000256" key="3">
    <source>
        <dbReference type="ARBA" id="ARBA00022754"/>
    </source>
</evidence>
<dbReference type="Gene3D" id="1.20.5.1160">
    <property type="entry name" value="Vasodilator-stimulated phosphoprotein"/>
    <property type="match status" value="1"/>
</dbReference>
<feature type="coiled-coil region" evidence="5">
    <location>
        <begin position="181"/>
        <end position="215"/>
    </location>
</feature>
<dbReference type="Proteomes" id="UP001177744">
    <property type="component" value="Unassembled WGS sequence"/>
</dbReference>
<evidence type="ECO:0000256" key="6">
    <source>
        <dbReference type="SAM" id="MobiDB-lite"/>
    </source>
</evidence>
<dbReference type="GO" id="GO:0045095">
    <property type="term" value="C:keratin filament"/>
    <property type="evidence" value="ECO:0007669"/>
    <property type="project" value="TreeGrafter"/>
</dbReference>
<dbReference type="SUPFAM" id="SSF64593">
    <property type="entry name" value="Intermediate filament protein, coiled coil region"/>
    <property type="match status" value="1"/>
</dbReference>
<evidence type="ECO:0000256" key="4">
    <source>
        <dbReference type="ARBA" id="ARBA00023054"/>
    </source>
</evidence>
<accession>A0AA40I1F1</accession>
<evidence type="ECO:0000259" key="7">
    <source>
        <dbReference type="PROSITE" id="PS51842"/>
    </source>
</evidence>
<keyword evidence="2" id="KW-0416">Keratin</keyword>
<evidence type="ECO:0000256" key="5">
    <source>
        <dbReference type="SAM" id="Coils"/>
    </source>
</evidence>
<dbReference type="Pfam" id="PF00038">
    <property type="entry name" value="Filament"/>
    <property type="match status" value="1"/>
</dbReference>
<feature type="region of interest" description="Disordered" evidence="6">
    <location>
        <begin position="91"/>
        <end position="131"/>
    </location>
</feature>
<dbReference type="EMBL" id="JAULJE010000007">
    <property type="protein sequence ID" value="KAK1340820.1"/>
    <property type="molecule type" value="Genomic_DNA"/>
</dbReference>
<sequence length="342" mass="38702">MAVLRHRRGLWGSDLMSRRGPSKAGELGACLLRYQAFQKPPPCRRLLKGLVHQRTGTQLPCDRKAKDLIMHWASSVYIRVWGTLWDPESSPCPPVSTSKSHETQTPPAPPLLGEIQTQPAPPVAQQQHGQPASMHALGAWAPDLCAPLYQCSGQLGIWEPGCKGGQGSGKYRGIQSEKETMQCLNDHLASYLERVRNLEADNQGLESKIWEHLEKKGSRFQWFFFVNKTIEDPRAQIFASSVDNACIILWIDNAHLAADDFRVKYETELAMYQPVESDTNGLRKVIDNISATQLQLETEIEALKEQLLFMKNHEDKIMADIWAQDDALAQKNREELDKYWSQ</sequence>
<dbReference type="InterPro" id="IPR002957">
    <property type="entry name" value="Keratin_I"/>
</dbReference>
<comment type="caution">
    <text evidence="8">The sequence shown here is derived from an EMBL/GenBank/DDBJ whole genome shotgun (WGS) entry which is preliminary data.</text>
</comment>
<protein>
    <recommendedName>
        <fullName evidence="7">IF rod domain-containing protein</fullName>
    </recommendedName>
</protein>
<proteinExistence type="predicted"/>
<keyword evidence="1" id="KW-0597">Phosphoprotein</keyword>
<dbReference type="GO" id="GO:0045104">
    <property type="term" value="P:intermediate filament cytoskeleton organization"/>
    <property type="evidence" value="ECO:0007669"/>
    <property type="project" value="TreeGrafter"/>
</dbReference>